<dbReference type="InterPro" id="IPR029070">
    <property type="entry name" value="Chitinase_insertion_sf"/>
</dbReference>
<dbReference type="Gene3D" id="3.20.20.80">
    <property type="entry name" value="Glycosidases"/>
    <property type="match status" value="1"/>
</dbReference>
<dbReference type="Gene3D" id="2.10.10.20">
    <property type="entry name" value="Carbohydrate-binding module superfamily 5/12"/>
    <property type="match status" value="1"/>
</dbReference>
<dbReference type="InterPro" id="IPR011583">
    <property type="entry name" value="Chitinase_II/V-like_cat"/>
</dbReference>
<evidence type="ECO:0000256" key="6">
    <source>
        <dbReference type="ARBA" id="ARBA00023295"/>
    </source>
</evidence>
<evidence type="ECO:0000256" key="1">
    <source>
        <dbReference type="ARBA" id="ARBA00000822"/>
    </source>
</evidence>
<evidence type="ECO:0000313" key="11">
    <source>
        <dbReference type="EMBL" id="MBD7997897.1"/>
    </source>
</evidence>
<dbReference type="Pfam" id="PF00704">
    <property type="entry name" value="Glyco_hydro_18"/>
    <property type="match status" value="1"/>
</dbReference>
<keyword evidence="4" id="KW-0146">Chitin degradation</keyword>
<dbReference type="PROSITE" id="PS51910">
    <property type="entry name" value="GH18_2"/>
    <property type="match status" value="1"/>
</dbReference>
<proteinExistence type="inferred from homology"/>
<dbReference type="InterPro" id="IPR001579">
    <property type="entry name" value="Glyco_hydro_18_chit_AS"/>
</dbReference>
<keyword evidence="3 7" id="KW-0378">Hydrolase</keyword>
<keyword evidence="4" id="KW-0624">Polysaccharide degradation</keyword>
<comment type="caution">
    <text evidence="11">The sequence shown here is derived from an EMBL/GenBank/DDBJ whole genome shotgun (WGS) entry which is preliminary data.</text>
</comment>
<dbReference type="PANTHER" id="PTHR11177">
    <property type="entry name" value="CHITINASE"/>
    <property type="match status" value="1"/>
</dbReference>
<gene>
    <name evidence="11" type="ORF">H9640_04955</name>
</gene>
<evidence type="ECO:0000313" key="12">
    <source>
        <dbReference type="Proteomes" id="UP000633601"/>
    </source>
</evidence>
<dbReference type="InterPro" id="IPR050314">
    <property type="entry name" value="Glycosyl_Hydrlase_18"/>
</dbReference>
<reference evidence="11 12" key="1">
    <citation type="submission" date="2020-08" db="EMBL/GenBank/DDBJ databases">
        <title>A Genomic Blueprint of the Chicken Gut Microbiome.</title>
        <authorList>
            <person name="Gilroy R."/>
            <person name="Ravi A."/>
            <person name="Getino M."/>
            <person name="Pursley I."/>
            <person name="Horton D.L."/>
            <person name="Alikhan N.-F."/>
            <person name="Baker D."/>
            <person name="Gharbi K."/>
            <person name="Hall N."/>
            <person name="Watson M."/>
            <person name="Adriaenssens E.M."/>
            <person name="Foster-Nyarko E."/>
            <person name="Jarju S."/>
            <person name="Secka A."/>
            <person name="Antonio M."/>
            <person name="Oren A."/>
            <person name="Chaudhuri R."/>
            <person name="La Ragione R.M."/>
            <person name="Hildebrand F."/>
            <person name="Pallen M.J."/>
        </authorList>
    </citation>
    <scope>NUCLEOTIDE SEQUENCE [LARGE SCALE GENOMIC DNA]</scope>
    <source>
        <strain evidence="11 12">Sa2CUA8</strain>
    </source>
</reference>
<dbReference type="Gene3D" id="3.10.50.10">
    <property type="match status" value="1"/>
</dbReference>
<dbReference type="InterPro" id="IPR017853">
    <property type="entry name" value="GH"/>
</dbReference>
<dbReference type="SUPFAM" id="SSF54556">
    <property type="entry name" value="Chitinase insertion domain"/>
    <property type="match status" value="1"/>
</dbReference>
<evidence type="ECO:0000256" key="9">
    <source>
        <dbReference type="SAM" id="SignalP"/>
    </source>
</evidence>
<evidence type="ECO:0000256" key="2">
    <source>
        <dbReference type="ARBA" id="ARBA00012729"/>
    </source>
</evidence>
<dbReference type="SUPFAM" id="SSF51055">
    <property type="entry name" value="Carbohydrate binding domain"/>
    <property type="match status" value="1"/>
</dbReference>
<organism evidence="11 12">
    <name type="scientific">Oerskovia gallyi</name>
    <dbReference type="NCBI Taxonomy" id="2762226"/>
    <lineage>
        <taxon>Bacteria</taxon>
        <taxon>Bacillati</taxon>
        <taxon>Actinomycetota</taxon>
        <taxon>Actinomycetes</taxon>
        <taxon>Micrococcales</taxon>
        <taxon>Cellulomonadaceae</taxon>
        <taxon>Oerskovia</taxon>
    </lineage>
</organism>
<comment type="catalytic activity">
    <reaction evidence="1">
        <text>Random endo-hydrolysis of N-acetyl-beta-D-glucosaminide (1-&gt;4)-beta-linkages in chitin and chitodextrins.</text>
        <dbReference type="EC" id="3.2.1.14"/>
    </reaction>
</comment>
<protein>
    <recommendedName>
        <fullName evidence="2">chitinase</fullName>
        <ecNumber evidence="2">3.2.1.14</ecNumber>
    </recommendedName>
</protein>
<dbReference type="SMART" id="SM00495">
    <property type="entry name" value="ChtBD3"/>
    <property type="match status" value="1"/>
</dbReference>
<dbReference type="CDD" id="cd12215">
    <property type="entry name" value="ChiC_BD"/>
    <property type="match status" value="1"/>
</dbReference>
<sequence>MHASRNTPSLPRRTRRAAGAVVTATTLALVASGLVAAGTATAAPATPAAPAAVSPNGDNDINGYRNVGYFMSWAPENYGYTVKDFQESGQADQITHVNYAFANIHPTDLTCFISDKDGSPAPGGNDGAGVAGADFVDGVSAADSIDGVADTADQALAGNFNQLLKLKEKNPDTKVLVSIGGWTWSKFFSKAAATPESREKFVSSCIDLYLEGNLPEIDGRGGPGAAAGLFDGIDIDWEWPGAPGWSQHPENFVDPVNDKANFTALLAEFREQLDEYGASQGKEYLLSSYIPVNPTVINAGWDAPKIFDYLDYGNIQGYDLHGGWSPNLAGHQSNLHDDPTYTGEISVEQGIDLYLSRGVDPQQITLGIPAFGRGWTGVEAGDSNGAWQSAAGVAEGTHEPGYKQYFELRDLGTEYFDETTGSSWRYDGNEWWTVDTPRAVEYKAKWVAEKGLGGSMWWDLAGDYEDELVGAAADVYRASQAGPVDSDAPGGCYGDWTKAGIYTAGQVASHQGVNYQANWWVHTNAPGTEKYWSPWRVVGSCV</sequence>
<dbReference type="Proteomes" id="UP000633601">
    <property type="component" value="Unassembled WGS sequence"/>
</dbReference>
<keyword evidence="5" id="KW-0119">Carbohydrate metabolism</keyword>
<evidence type="ECO:0000256" key="3">
    <source>
        <dbReference type="ARBA" id="ARBA00022801"/>
    </source>
</evidence>
<dbReference type="PANTHER" id="PTHR11177:SF317">
    <property type="entry name" value="CHITINASE 12-RELATED"/>
    <property type="match status" value="1"/>
</dbReference>
<dbReference type="CDD" id="cd06548">
    <property type="entry name" value="GH18_chitinase"/>
    <property type="match status" value="1"/>
</dbReference>
<evidence type="ECO:0000256" key="8">
    <source>
        <dbReference type="RuleBase" id="RU004453"/>
    </source>
</evidence>
<comment type="similarity">
    <text evidence="8">Belongs to the glycosyl hydrolase 18 family.</text>
</comment>
<name>A0ABR8UZD4_9CELL</name>
<evidence type="ECO:0000256" key="7">
    <source>
        <dbReference type="RuleBase" id="RU000489"/>
    </source>
</evidence>
<dbReference type="InterPro" id="IPR001223">
    <property type="entry name" value="Glyco_hydro18_cat"/>
</dbReference>
<keyword evidence="6 7" id="KW-0326">Glycosidase</keyword>
<dbReference type="PROSITE" id="PS01095">
    <property type="entry name" value="GH18_1"/>
    <property type="match status" value="1"/>
</dbReference>
<evidence type="ECO:0000256" key="5">
    <source>
        <dbReference type="ARBA" id="ARBA00023277"/>
    </source>
</evidence>
<keyword evidence="12" id="KW-1185">Reference proteome</keyword>
<dbReference type="InterPro" id="IPR036573">
    <property type="entry name" value="CBM_sf_5/12"/>
</dbReference>
<feature type="chain" id="PRO_5046462398" description="chitinase" evidence="9">
    <location>
        <begin position="43"/>
        <end position="542"/>
    </location>
</feature>
<dbReference type="SUPFAM" id="SSF51445">
    <property type="entry name" value="(Trans)glycosidases"/>
    <property type="match status" value="1"/>
</dbReference>
<dbReference type="EC" id="3.2.1.14" evidence="2"/>
<accession>A0ABR8UZD4</accession>
<feature type="domain" description="GH18" evidence="10">
    <location>
        <begin position="64"/>
        <end position="479"/>
    </location>
</feature>
<dbReference type="SMART" id="SM00636">
    <property type="entry name" value="Glyco_18"/>
    <property type="match status" value="1"/>
</dbReference>
<dbReference type="InterPro" id="IPR003610">
    <property type="entry name" value="CBM5/12"/>
</dbReference>
<feature type="signal peptide" evidence="9">
    <location>
        <begin position="1"/>
        <end position="42"/>
    </location>
</feature>
<dbReference type="EMBL" id="JACSQE010000003">
    <property type="protein sequence ID" value="MBD7997897.1"/>
    <property type="molecule type" value="Genomic_DNA"/>
</dbReference>
<evidence type="ECO:0000256" key="4">
    <source>
        <dbReference type="ARBA" id="ARBA00023024"/>
    </source>
</evidence>
<keyword evidence="9" id="KW-0732">Signal</keyword>
<evidence type="ECO:0000259" key="10">
    <source>
        <dbReference type="PROSITE" id="PS51910"/>
    </source>
</evidence>